<dbReference type="Proteomes" id="UP000565205">
    <property type="component" value="Unassembled WGS sequence"/>
</dbReference>
<dbReference type="RefSeq" id="WP_176622458.1">
    <property type="nucleotide sequence ID" value="NZ_JABXXQ010000051.1"/>
</dbReference>
<dbReference type="AlphaFoldDB" id="A0A850NUE1"/>
<gene>
    <name evidence="1" type="ORF">FHR90_003287</name>
    <name evidence="2" type="ORF">HUK83_04605</name>
</gene>
<name>A0A850NUE1_9PROT</name>
<evidence type="ECO:0000313" key="4">
    <source>
        <dbReference type="Proteomes" id="UP000565205"/>
    </source>
</evidence>
<dbReference type="Proteomes" id="UP000557688">
    <property type="component" value="Unassembled WGS sequence"/>
</dbReference>
<evidence type="ECO:0000313" key="1">
    <source>
        <dbReference type="EMBL" id="MBB3175432.1"/>
    </source>
</evidence>
<accession>A0A850NUE1</accession>
<proteinExistence type="predicted"/>
<organism evidence="2 4">
    <name type="scientific">Endobacter medicaginis</name>
    <dbReference type="NCBI Taxonomy" id="1181271"/>
    <lineage>
        <taxon>Bacteria</taxon>
        <taxon>Pseudomonadati</taxon>
        <taxon>Pseudomonadota</taxon>
        <taxon>Alphaproteobacteria</taxon>
        <taxon>Acetobacterales</taxon>
        <taxon>Acetobacteraceae</taxon>
        <taxon>Endobacter</taxon>
    </lineage>
</organism>
<evidence type="ECO:0000313" key="2">
    <source>
        <dbReference type="EMBL" id="NVN29617.1"/>
    </source>
</evidence>
<reference evidence="1 3" key="2">
    <citation type="submission" date="2020-08" db="EMBL/GenBank/DDBJ databases">
        <title>Genomic Encyclopedia of Type Strains, Phase III (KMG-III): the genomes of soil and plant-associated and newly described type strains.</title>
        <authorList>
            <person name="Whitman W."/>
        </authorList>
    </citation>
    <scope>NUCLEOTIDE SEQUENCE [LARGE SCALE GENOMIC DNA]</scope>
    <source>
        <strain evidence="1 3">CECT 8088</strain>
    </source>
</reference>
<sequence length="119" mass="12246">MPIVATLLASRLARRILAGIVTLLTIAALAFAAHHEHQRAITAEAKISAAQAETAAIRAQAAASITALESVAARTNARTQAIGHIRDEIHAAPASSSCADSPAVRALLTGLRERSAGTH</sequence>
<comment type="caution">
    <text evidence="2">The sequence shown here is derived from an EMBL/GenBank/DDBJ whole genome shotgun (WGS) entry which is preliminary data.</text>
</comment>
<evidence type="ECO:0000313" key="3">
    <source>
        <dbReference type="Proteomes" id="UP000557688"/>
    </source>
</evidence>
<keyword evidence="3" id="KW-1185">Reference proteome</keyword>
<protein>
    <submittedName>
        <fullName evidence="2">Uncharacterized protein</fullName>
    </submittedName>
</protein>
<reference evidence="2 4" key="1">
    <citation type="submission" date="2020-06" db="EMBL/GenBank/DDBJ databases">
        <title>Description of novel acetic acid bacteria.</title>
        <authorList>
            <person name="Sombolestani A."/>
        </authorList>
    </citation>
    <scope>NUCLEOTIDE SEQUENCE [LARGE SCALE GENOMIC DNA]</scope>
    <source>
        <strain evidence="2 4">LMG 26838</strain>
    </source>
</reference>
<dbReference type="EMBL" id="JABXXQ010000051">
    <property type="protein sequence ID" value="NVN29617.1"/>
    <property type="molecule type" value="Genomic_DNA"/>
</dbReference>
<dbReference type="EMBL" id="JACHXV010000031">
    <property type="protein sequence ID" value="MBB3175432.1"/>
    <property type="molecule type" value="Genomic_DNA"/>
</dbReference>